<proteinExistence type="inferred from homology"/>
<comment type="similarity">
    <text evidence="2 4">Belongs to the class-IV pyridoxal-phosphate-dependent aminotransferase family.</text>
</comment>
<dbReference type="Pfam" id="PF01063">
    <property type="entry name" value="Aminotran_4"/>
    <property type="match status" value="1"/>
</dbReference>
<evidence type="ECO:0000313" key="6">
    <source>
        <dbReference type="EMBL" id="MCF6139651.1"/>
    </source>
</evidence>
<dbReference type="Gene3D" id="3.20.10.10">
    <property type="entry name" value="D-amino Acid Aminotransferase, subunit A, domain 2"/>
    <property type="match status" value="1"/>
</dbReference>
<dbReference type="GO" id="GO:0008696">
    <property type="term" value="F:4-amino-4-deoxychorismate lyase activity"/>
    <property type="evidence" value="ECO:0007669"/>
    <property type="project" value="UniProtKB-EC"/>
</dbReference>
<name>A0ABS9H6A9_9BACL</name>
<dbReference type="NCBIfam" id="NF005800">
    <property type="entry name" value="PRK07650.1"/>
    <property type="match status" value="1"/>
</dbReference>
<dbReference type="PANTHER" id="PTHR42743:SF11">
    <property type="entry name" value="AMINODEOXYCHORISMATE LYASE"/>
    <property type="match status" value="1"/>
</dbReference>
<evidence type="ECO:0000256" key="4">
    <source>
        <dbReference type="RuleBase" id="RU004106"/>
    </source>
</evidence>
<dbReference type="RefSeq" id="WP_236339377.1">
    <property type="nucleotide sequence ID" value="NZ_JAKIJS010000008.1"/>
</dbReference>
<comment type="cofactor">
    <cofactor evidence="1 5">
        <name>pyridoxal 5'-phosphate</name>
        <dbReference type="ChEBI" id="CHEBI:597326"/>
    </cofactor>
</comment>
<dbReference type="InterPro" id="IPR050571">
    <property type="entry name" value="Class-IV_PLP-Dep_Aminotrnsfr"/>
</dbReference>
<dbReference type="InterPro" id="IPR001544">
    <property type="entry name" value="Aminotrans_IV"/>
</dbReference>
<evidence type="ECO:0000256" key="3">
    <source>
        <dbReference type="ARBA" id="ARBA00022898"/>
    </source>
</evidence>
<dbReference type="Proteomes" id="UP001649381">
    <property type="component" value="Unassembled WGS sequence"/>
</dbReference>
<keyword evidence="6" id="KW-0456">Lyase</keyword>
<reference evidence="6 7" key="1">
    <citation type="submission" date="2022-01" db="EMBL/GenBank/DDBJ databases">
        <title>Alkalihalobacillus sp. EGI L200015, a novel bacterium isolated from a salt lake sediment.</title>
        <authorList>
            <person name="Gao L."/>
            <person name="Fang B.-Z."/>
            <person name="Li W.-J."/>
        </authorList>
    </citation>
    <scope>NUCLEOTIDE SEQUENCE [LARGE SCALE GENOMIC DNA]</scope>
    <source>
        <strain evidence="6 7">KCTC 12718</strain>
    </source>
</reference>
<evidence type="ECO:0000313" key="7">
    <source>
        <dbReference type="Proteomes" id="UP001649381"/>
    </source>
</evidence>
<keyword evidence="7" id="KW-1185">Reference proteome</keyword>
<dbReference type="EMBL" id="JAKIJS010000008">
    <property type="protein sequence ID" value="MCF6139651.1"/>
    <property type="molecule type" value="Genomic_DNA"/>
</dbReference>
<dbReference type="InterPro" id="IPR043131">
    <property type="entry name" value="BCAT-like_N"/>
</dbReference>
<dbReference type="InterPro" id="IPR018300">
    <property type="entry name" value="Aminotrans_IV_CS"/>
</dbReference>
<protein>
    <submittedName>
        <fullName evidence="6">Aminodeoxychorismate lyase</fullName>
        <ecNumber evidence="6">4.1.3.38</ecNumber>
    </submittedName>
</protein>
<dbReference type="PANTHER" id="PTHR42743">
    <property type="entry name" value="AMINO-ACID AMINOTRANSFERASE"/>
    <property type="match status" value="1"/>
</dbReference>
<dbReference type="InterPro" id="IPR043132">
    <property type="entry name" value="BCAT-like_C"/>
</dbReference>
<dbReference type="Gene3D" id="3.30.470.10">
    <property type="match status" value="1"/>
</dbReference>
<organism evidence="6 7">
    <name type="scientific">Pseudalkalibacillus berkeleyi</name>
    <dbReference type="NCBI Taxonomy" id="1069813"/>
    <lineage>
        <taxon>Bacteria</taxon>
        <taxon>Bacillati</taxon>
        <taxon>Bacillota</taxon>
        <taxon>Bacilli</taxon>
        <taxon>Bacillales</taxon>
        <taxon>Fictibacillaceae</taxon>
        <taxon>Pseudalkalibacillus</taxon>
    </lineage>
</organism>
<sequence>MYIYLNGDIVDERAAKISPFDYGYLYGIGLFETFRVYNGHPFLLDDHLERINHSLQELNIKWTFQRAEVLEIVEQLLESNHWRNASIRLNISAGKGEAGLRSLSFDQPTILVYGGALPEAGETLQEKHAQILSTTRNSPEGYERWKSHHFMNNLLAKQELNDPSVEGIFLNEKGYVAEGITSNVFWVRDSVLYTPSIHTGILNGITRQYVLSLCEKIRQPVKVGEFIQEDLMEADEVFVTNSVQEIVGIKSLGDLQLPGKNGDVTNALFSEYVQGRMNTWTRRT</sequence>
<accession>A0ABS9H6A9</accession>
<dbReference type="SUPFAM" id="SSF56752">
    <property type="entry name" value="D-aminoacid aminotransferase-like PLP-dependent enzymes"/>
    <property type="match status" value="1"/>
</dbReference>
<gene>
    <name evidence="6" type="primary">pabC</name>
    <name evidence="6" type="ORF">L2716_18215</name>
</gene>
<evidence type="ECO:0000256" key="5">
    <source>
        <dbReference type="RuleBase" id="RU004516"/>
    </source>
</evidence>
<keyword evidence="3 5" id="KW-0663">Pyridoxal phosphate</keyword>
<comment type="caution">
    <text evidence="6">The sequence shown here is derived from an EMBL/GenBank/DDBJ whole genome shotgun (WGS) entry which is preliminary data.</text>
</comment>
<dbReference type="EC" id="4.1.3.38" evidence="6"/>
<evidence type="ECO:0000256" key="1">
    <source>
        <dbReference type="ARBA" id="ARBA00001933"/>
    </source>
</evidence>
<evidence type="ECO:0000256" key="2">
    <source>
        <dbReference type="ARBA" id="ARBA00009320"/>
    </source>
</evidence>
<dbReference type="InterPro" id="IPR036038">
    <property type="entry name" value="Aminotransferase-like"/>
</dbReference>
<dbReference type="PROSITE" id="PS00770">
    <property type="entry name" value="AA_TRANSFER_CLASS_4"/>
    <property type="match status" value="1"/>
</dbReference>